<dbReference type="EMBL" id="FQUT01000009">
    <property type="protein sequence ID" value="SHF98981.1"/>
    <property type="molecule type" value="Genomic_DNA"/>
</dbReference>
<reference evidence="5" key="1">
    <citation type="submission" date="2016-11" db="EMBL/GenBank/DDBJ databases">
        <authorList>
            <person name="Varghese N."/>
            <person name="Submissions S."/>
        </authorList>
    </citation>
    <scope>NUCLEOTIDE SEQUENCE [LARGE SCALE GENOMIC DNA]</scope>
    <source>
        <strain evidence="5">DSM 27619</strain>
    </source>
</reference>
<dbReference type="Pfam" id="PF03938">
    <property type="entry name" value="OmpH"/>
    <property type="match status" value="1"/>
</dbReference>
<dbReference type="PANTHER" id="PTHR35089">
    <property type="entry name" value="CHAPERONE PROTEIN SKP"/>
    <property type="match status" value="1"/>
</dbReference>
<organism evidence="4 5">
    <name type="scientific">Chryseobacterium arachidis</name>
    <dbReference type="NCBI Taxonomy" id="1416778"/>
    <lineage>
        <taxon>Bacteria</taxon>
        <taxon>Pseudomonadati</taxon>
        <taxon>Bacteroidota</taxon>
        <taxon>Flavobacteriia</taxon>
        <taxon>Flavobacteriales</taxon>
        <taxon>Weeksellaceae</taxon>
        <taxon>Chryseobacterium group</taxon>
        <taxon>Chryseobacterium</taxon>
    </lineage>
</organism>
<evidence type="ECO:0000256" key="1">
    <source>
        <dbReference type="ARBA" id="ARBA00009091"/>
    </source>
</evidence>
<dbReference type="GO" id="GO:0051082">
    <property type="term" value="F:unfolded protein binding"/>
    <property type="evidence" value="ECO:0007669"/>
    <property type="project" value="InterPro"/>
</dbReference>
<comment type="similarity">
    <text evidence="1">Belongs to the Skp family.</text>
</comment>
<dbReference type="Proteomes" id="UP000184518">
    <property type="component" value="Unassembled WGS sequence"/>
</dbReference>
<dbReference type="RefSeq" id="WP_072959717.1">
    <property type="nucleotide sequence ID" value="NZ_FQUT01000009.1"/>
</dbReference>
<evidence type="ECO:0000256" key="3">
    <source>
        <dbReference type="SAM" id="SignalP"/>
    </source>
</evidence>
<sequence>MKKVIVAFSFAAGLFLTSNFANAQQKIGHVNSDDIFANLPEAKTAEASLDTFTKTKQGEIEKMITSYQTKLKAAQDKEKTISEANKETVIKELTAAQTELQTLGKDIEAARTKAAQDVSKKQTELFTPIQKKVSTTISAVAKEKGLAYVFDIAASQGNSSIAYMDGGEDITPTVKSKLGATAGTAKPAAK</sequence>
<dbReference type="SUPFAM" id="SSF111384">
    <property type="entry name" value="OmpH-like"/>
    <property type="match status" value="1"/>
</dbReference>
<feature type="signal peptide" evidence="3">
    <location>
        <begin position="1"/>
        <end position="23"/>
    </location>
</feature>
<dbReference type="GO" id="GO:0005829">
    <property type="term" value="C:cytosol"/>
    <property type="evidence" value="ECO:0007669"/>
    <property type="project" value="TreeGrafter"/>
</dbReference>
<dbReference type="AlphaFoldDB" id="A0A1M5G694"/>
<accession>A0A1M5G694</accession>
<keyword evidence="2 3" id="KW-0732">Signal</keyword>
<dbReference type="SMART" id="SM00935">
    <property type="entry name" value="OmpH"/>
    <property type="match status" value="1"/>
</dbReference>
<dbReference type="InterPro" id="IPR024930">
    <property type="entry name" value="Skp_dom_sf"/>
</dbReference>
<feature type="chain" id="PRO_5012386650" evidence="3">
    <location>
        <begin position="24"/>
        <end position="190"/>
    </location>
</feature>
<name>A0A1M5G694_9FLAO</name>
<evidence type="ECO:0000313" key="4">
    <source>
        <dbReference type="EMBL" id="SHF98981.1"/>
    </source>
</evidence>
<protein>
    <submittedName>
        <fullName evidence="4">Periplasmic chaperone for outer membrane proteins Skp</fullName>
    </submittedName>
</protein>
<dbReference type="STRING" id="1416778.SAMN05443633_10915"/>
<dbReference type="GO" id="GO:0050821">
    <property type="term" value="P:protein stabilization"/>
    <property type="evidence" value="ECO:0007669"/>
    <property type="project" value="TreeGrafter"/>
</dbReference>
<evidence type="ECO:0000313" key="5">
    <source>
        <dbReference type="Proteomes" id="UP000184518"/>
    </source>
</evidence>
<dbReference type="PANTHER" id="PTHR35089:SF1">
    <property type="entry name" value="CHAPERONE PROTEIN SKP"/>
    <property type="match status" value="1"/>
</dbReference>
<keyword evidence="5" id="KW-1185">Reference proteome</keyword>
<dbReference type="OrthoDB" id="1524711at2"/>
<proteinExistence type="inferred from homology"/>
<evidence type="ECO:0000256" key="2">
    <source>
        <dbReference type="ARBA" id="ARBA00022729"/>
    </source>
</evidence>
<dbReference type="Gene3D" id="3.30.910.20">
    <property type="entry name" value="Skp domain"/>
    <property type="match status" value="1"/>
</dbReference>
<dbReference type="InterPro" id="IPR005632">
    <property type="entry name" value="Chaperone_Skp"/>
</dbReference>
<gene>
    <name evidence="4" type="ORF">SAMN05443633_10915</name>
</gene>